<gene>
    <name evidence="2" type="primary">cutC</name>
    <name evidence="3" type="ORF">DFR58_10469</name>
</gene>
<dbReference type="Gene3D" id="3.20.20.380">
    <property type="entry name" value="Copper homeostasis (CutC) domain"/>
    <property type="match status" value="1"/>
</dbReference>
<dbReference type="Pfam" id="PF03932">
    <property type="entry name" value="CutC"/>
    <property type="match status" value="1"/>
</dbReference>
<sequence>MEGRVLTEICCGSLDDALIAQQAGADRIELNSCLQQGGLTPSLGTFIEAKKRLKIPVMVMVRPREAGFDYSGNEIEVMERDAGLFIEHGAEGIVFGFLNSDGTINLKNSQRMMKIIGRAEAVFHRAFDVVPDPFKALDQLIEIGVTRVLTSGQEASVYDGVPLIAELVKYAKGRIQILPGAGIKLGNVQEIIHKTGVSQIHFASIATRFDTSTAGNSKIFFGGAYYPPEDRHTIADLSTMKKIIQKTAKN</sequence>
<dbReference type="GO" id="GO:0005737">
    <property type="term" value="C:cytoplasm"/>
    <property type="evidence" value="ECO:0007669"/>
    <property type="project" value="UniProtKB-SubCell"/>
</dbReference>
<evidence type="ECO:0000313" key="3">
    <source>
        <dbReference type="EMBL" id="RCX18800.1"/>
    </source>
</evidence>
<comment type="caution">
    <text evidence="3">The sequence shown here is derived from an EMBL/GenBank/DDBJ whole genome shotgun (WGS) entry which is preliminary data.</text>
</comment>
<dbReference type="SUPFAM" id="SSF110395">
    <property type="entry name" value="CutC-like"/>
    <property type="match status" value="1"/>
</dbReference>
<name>A0A369BB97_9FIRM</name>
<dbReference type="InterPro" id="IPR005627">
    <property type="entry name" value="CutC-like"/>
</dbReference>
<comment type="subcellular location">
    <subcellularLocation>
        <location evidence="2">Cytoplasm</location>
    </subcellularLocation>
</comment>
<evidence type="ECO:0000313" key="4">
    <source>
        <dbReference type="Proteomes" id="UP000253034"/>
    </source>
</evidence>
<keyword evidence="2" id="KW-0963">Cytoplasm</keyword>
<protein>
    <recommendedName>
        <fullName evidence="2">PF03932 family protein CutC</fullName>
    </recommendedName>
</protein>
<comment type="caution">
    <text evidence="2">Once thought to be involved in copper homeostasis, experiments in E.coli have shown this is not the case.</text>
</comment>
<accession>A0A369BB97</accession>
<dbReference type="PANTHER" id="PTHR12598:SF0">
    <property type="entry name" value="COPPER HOMEOSTASIS PROTEIN CUTC HOMOLOG"/>
    <property type="match status" value="1"/>
</dbReference>
<keyword evidence="4" id="KW-1185">Reference proteome</keyword>
<dbReference type="InterPro" id="IPR036822">
    <property type="entry name" value="CutC-like_dom_sf"/>
</dbReference>
<dbReference type="OrthoDB" id="9815677at2"/>
<dbReference type="RefSeq" id="WP_114296651.1">
    <property type="nucleotide sequence ID" value="NZ_QPJT01000004.1"/>
</dbReference>
<dbReference type="PANTHER" id="PTHR12598">
    <property type="entry name" value="COPPER HOMEOSTASIS PROTEIN CUTC"/>
    <property type="match status" value="1"/>
</dbReference>
<dbReference type="GO" id="GO:0005507">
    <property type="term" value="F:copper ion binding"/>
    <property type="evidence" value="ECO:0007669"/>
    <property type="project" value="TreeGrafter"/>
</dbReference>
<proteinExistence type="inferred from homology"/>
<dbReference type="HAMAP" id="MF_00795">
    <property type="entry name" value="CutC"/>
    <property type="match status" value="1"/>
</dbReference>
<evidence type="ECO:0000256" key="2">
    <source>
        <dbReference type="HAMAP-Rule" id="MF_00795"/>
    </source>
</evidence>
<evidence type="ECO:0000256" key="1">
    <source>
        <dbReference type="ARBA" id="ARBA00007768"/>
    </source>
</evidence>
<dbReference type="Proteomes" id="UP000253034">
    <property type="component" value="Unassembled WGS sequence"/>
</dbReference>
<dbReference type="EMBL" id="QPJT01000004">
    <property type="protein sequence ID" value="RCX18800.1"/>
    <property type="molecule type" value="Genomic_DNA"/>
</dbReference>
<reference evidence="3 4" key="1">
    <citation type="submission" date="2018-07" db="EMBL/GenBank/DDBJ databases">
        <title>Genomic Encyclopedia of Type Strains, Phase IV (KMG-IV): sequencing the most valuable type-strain genomes for metagenomic binning, comparative biology and taxonomic classification.</title>
        <authorList>
            <person name="Goeker M."/>
        </authorList>
    </citation>
    <scope>NUCLEOTIDE SEQUENCE [LARGE SCALE GENOMIC DNA]</scope>
    <source>
        <strain evidence="3 4">DSM 27016</strain>
    </source>
</reference>
<dbReference type="AlphaFoldDB" id="A0A369BB97"/>
<comment type="similarity">
    <text evidence="1 2">Belongs to the CutC family.</text>
</comment>
<organism evidence="3 4">
    <name type="scientific">Anaerobacterium chartisolvens</name>
    <dbReference type="NCBI Taxonomy" id="1297424"/>
    <lineage>
        <taxon>Bacteria</taxon>
        <taxon>Bacillati</taxon>
        <taxon>Bacillota</taxon>
        <taxon>Clostridia</taxon>
        <taxon>Eubacteriales</taxon>
        <taxon>Oscillospiraceae</taxon>
        <taxon>Anaerobacterium</taxon>
    </lineage>
</organism>